<dbReference type="SUPFAM" id="SSF51445">
    <property type="entry name" value="(Trans)glycosidases"/>
    <property type="match status" value="1"/>
</dbReference>
<proteinExistence type="predicted"/>
<dbReference type="AlphaFoldDB" id="A0A934VAW2"/>
<accession>A0A934VAW2</accession>
<gene>
    <name evidence="1" type="ORF">JIN81_06920</name>
</gene>
<name>A0A934VAW2_9BACT</name>
<dbReference type="Proteomes" id="UP000658278">
    <property type="component" value="Unassembled WGS sequence"/>
</dbReference>
<keyword evidence="2" id="KW-1185">Reference proteome</keyword>
<dbReference type="RefSeq" id="WP_200277972.1">
    <property type="nucleotide sequence ID" value="NZ_JAENII010000004.1"/>
</dbReference>
<reference evidence="1" key="1">
    <citation type="submission" date="2021-01" db="EMBL/GenBank/DDBJ databases">
        <title>Modified the classification status of verrucomicrobia.</title>
        <authorList>
            <person name="Feng X."/>
        </authorList>
    </citation>
    <scope>NUCLEOTIDE SEQUENCE</scope>
    <source>
        <strain evidence="1">KCTC 22201</strain>
    </source>
</reference>
<dbReference type="InterPro" id="IPR017853">
    <property type="entry name" value="GH"/>
</dbReference>
<protein>
    <recommendedName>
        <fullName evidence="3">Agarase</fullName>
    </recommendedName>
</protein>
<organism evidence="1 2">
    <name type="scientific">Haloferula rosea</name>
    <dbReference type="NCBI Taxonomy" id="490093"/>
    <lineage>
        <taxon>Bacteria</taxon>
        <taxon>Pseudomonadati</taxon>
        <taxon>Verrucomicrobiota</taxon>
        <taxon>Verrucomicrobiia</taxon>
        <taxon>Verrucomicrobiales</taxon>
        <taxon>Verrucomicrobiaceae</taxon>
        <taxon>Haloferula</taxon>
    </lineage>
</organism>
<evidence type="ECO:0008006" key="3">
    <source>
        <dbReference type="Google" id="ProtNLM"/>
    </source>
</evidence>
<dbReference type="EMBL" id="JAENII010000004">
    <property type="protein sequence ID" value="MBK1826743.1"/>
    <property type="molecule type" value="Genomic_DNA"/>
</dbReference>
<dbReference type="PROSITE" id="PS51257">
    <property type="entry name" value="PROKAR_LIPOPROTEIN"/>
    <property type="match status" value="1"/>
</dbReference>
<evidence type="ECO:0000313" key="2">
    <source>
        <dbReference type="Proteomes" id="UP000658278"/>
    </source>
</evidence>
<evidence type="ECO:0000313" key="1">
    <source>
        <dbReference type="EMBL" id="MBK1826743.1"/>
    </source>
</evidence>
<sequence>MRDPESTTRRDRSSAPHLFGAACLAVASLSTLSADLPDVVEVARSPDRPWSKQPTRTLSQLPTIPLDADGSPFGGYSKASEQGTGFFRTTQRDGRWWLVDPEGHLFLHRGVTSVRQIRSTPARESLLAQFGSDKNWASATCELLRDQGFNGLGAWCDEEKLQPSSSNMVYTQLWNFMSSYGKKRGGTYQKSGHTGYPNGCPFIFDPEFPEFCDKHASQLATSKDDPWLLGHFTDNELPWNLDLLENYLDLPERDPGHRAAIAWLKERHGPKARAADITDSDRTDFLAYAADTYFSIVSKAIRKHDPNHLILGSRFHGRALRIPELFEAAGRHVDVISVNYYHAWTPDPKLLATWAKRSGRPIVISEWYAKALDSNLANTSGAGWLVRTQADRAAFYQNFTLGLLESKVCVGWHWFRYSDNDPEEKGTDPSNRDANKGMVSNRYVPYDTLLDGMKDINERTFGIIRHFDYED</sequence>
<dbReference type="Gene3D" id="3.20.20.80">
    <property type="entry name" value="Glycosidases"/>
    <property type="match status" value="1"/>
</dbReference>
<comment type="caution">
    <text evidence="1">The sequence shown here is derived from an EMBL/GenBank/DDBJ whole genome shotgun (WGS) entry which is preliminary data.</text>
</comment>